<keyword evidence="2" id="KW-0808">Transferase</keyword>
<dbReference type="AlphaFoldDB" id="A0A016QKZ4"/>
<dbReference type="Gene3D" id="3.40.630.30">
    <property type="match status" value="1"/>
</dbReference>
<evidence type="ECO:0000259" key="1">
    <source>
        <dbReference type="PROSITE" id="PS51186"/>
    </source>
</evidence>
<sequence length="175" mass="19365">MPILVPPSEQYKASFLDAVREAQATGSGLGDTLTWNVEEAEADFGPLLAALCRFEPPAELPAGYVHAEYRWLVEGDTYLGRVSLRHTLNDRLREFGGHIGYEIRPGARGQGHGKRILALALDRARELGLPRVLVTCDVDNLASRGVIEANGGGLEGEFEVPQYHDKPIRRYWITL</sequence>
<dbReference type="InterPro" id="IPR016181">
    <property type="entry name" value="Acyl_CoA_acyltransferase"/>
</dbReference>
<dbReference type="SUPFAM" id="SSF55729">
    <property type="entry name" value="Acyl-CoA N-acyltransferases (Nat)"/>
    <property type="match status" value="1"/>
</dbReference>
<reference evidence="2 3" key="1">
    <citation type="submission" date="2014-03" db="EMBL/GenBank/DDBJ databases">
        <title>Draft genome sequence of Deinococcus phoenicis 1P10ME.</title>
        <authorList>
            <person name="Stepanov V.G."/>
            <person name="Vaishampayan P."/>
            <person name="Venkateswaran K."/>
            <person name="Fox G.E."/>
        </authorList>
    </citation>
    <scope>NUCLEOTIDE SEQUENCE [LARGE SCALE GENOMIC DNA]</scope>
    <source>
        <strain evidence="2 3">1P10ME</strain>
    </source>
</reference>
<evidence type="ECO:0000313" key="3">
    <source>
        <dbReference type="Proteomes" id="UP000020492"/>
    </source>
</evidence>
<proteinExistence type="predicted"/>
<dbReference type="InterPro" id="IPR000182">
    <property type="entry name" value="GNAT_dom"/>
</dbReference>
<name>A0A016QKZ4_9DEIO</name>
<accession>A0A016QKZ4</accession>
<dbReference type="GO" id="GO:0016747">
    <property type="term" value="F:acyltransferase activity, transferring groups other than amino-acyl groups"/>
    <property type="evidence" value="ECO:0007669"/>
    <property type="project" value="InterPro"/>
</dbReference>
<feature type="domain" description="N-acetyltransferase" evidence="1">
    <location>
        <begin position="32"/>
        <end position="173"/>
    </location>
</feature>
<dbReference type="PANTHER" id="PTHR39173:SF1">
    <property type="entry name" value="ACETYLTRANSFERASE"/>
    <property type="match status" value="1"/>
</dbReference>
<comment type="caution">
    <text evidence="2">The sequence shown here is derived from an EMBL/GenBank/DDBJ whole genome shotgun (WGS) entry which is preliminary data.</text>
</comment>
<dbReference type="STRING" id="1476583.DEIPH_ctg066orf0018"/>
<dbReference type="Pfam" id="PF13302">
    <property type="entry name" value="Acetyltransf_3"/>
    <property type="match status" value="1"/>
</dbReference>
<organism evidence="2 3">
    <name type="scientific">Deinococcus phoenicis</name>
    <dbReference type="NCBI Taxonomy" id="1476583"/>
    <lineage>
        <taxon>Bacteria</taxon>
        <taxon>Thermotogati</taxon>
        <taxon>Deinococcota</taxon>
        <taxon>Deinococci</taxon>
        <taxon>Deinococcales</taxon>
        <taxon>Deinococcaceae</taxon>
        <taxon>Deinococcus</taxon>
    </lineage>
</organism>
<gene>
    <name evidence="2" type="ORF">DEIPH_ctg066orf0018</name>
</gene>
<dbReference type="PANTHER" id="PTHR39173">
    <property type="entry name" value="ACETYLTRANSFERASE"/>
    <property type="match status" value="1"/>
</dbReference>
<protein>
    <submittedName>
        <fullName evidence="2">N-acetyltransferase GCN5</fullName>
    </submittedName>
</protein>
<dbReference type="PROSITE" id="PS51186">
    <property type="entry name" value="GNAT"/>
    <property type="match status" value="1"/>
</dbReference>
<dbReference type="OrthoDB" id="9797989at2"/>
<dbReference type="EMBL" id="JHAC01000062">
    <property type="protein sequence ID" value="EYB66835.1"/>
    <property type="molecule type" value="Genomic_DNA"/>
</dbReference>
<dbReference type="Proteomes" id="UP000020492">
    <property type="component" value="Unassembled WGS sequence"/>
</dbReference>
<dbReference type="PATRIC" id="fig|1476583.3.peg.3150"/>
<dbReference type="RefSeq" id="WP_034359903.1">
    <property type="nucleotide sequence ID" value="NZ_JHAC01000062.1"/>
</dbReference>
<dbReference type="CDD" id="cd04301">
    <property type="entry name" value="NAT_SF"/>
    <property type="match status" value="1"/>
</dbReference>
<dbReference type="eggNOG" id="COG3981">
    <property type="taxonomic scope" value="Bacteria"/>
</dbReference>
<evidence type="ECO:0000313" key="2">
    <source>
        <dbReference type="EMBL" id="EYB66835.1"/>
    </source>
</evidence>
<keyword evidence="3" id="KW-1185">Reference proteome</keyword>